<accession>A0A699QDV4</accession>
<sequence>MHNAPTSDLSLARYYDNKGECPGIGISNAKLKTKLVDNKVLYMLNLTVDKSKQKILPSSFTIKLTDKDGFDIQYFIINSSYFTEELDSAEKSVGYSYQASQAMDADKYKSVAGWNLIWESTKDLPHTAT</sequence>
<comment type="caution">
    <text evidence="1">The sequence shown here is derived from an EMBL/GenBank/DDBJ whole genome shotgun (WGS) entry which is preliminary data.</text>
</comment>
<proteinExistence type="predicted"/>
<gene>
    <name evidence="1" type="ORF">Tci_838103</name>
</gene>
<dbReference type="AlphaFoldDB" id="A0A699QDV4"/>
<feature type="non-terminal residue" evidence="1">
    <location>
        <position position="129"/>
    </location>
</feature>
<evidence type="ECO:0000313" key="1">
    <source>
        <dbReference type="EMBL" id="GFC66133.1"/>
    </source>
</evidence>
<protein>
    <submittedName>
        <fullName evidence="1">Uncharacterized protein</fullName>
    </submittedName>
</protein>
<dbReference type="EMBL" id="BKCJ011009717">
    <property type="protein sequence ID" value="GFC66133.1"/>
    <property type="molecule type" value="Genomic_DNA"/>
</dbReference>
<organism evidence="1">
    <name type="scientific">Tanacetum cinerariifolium</name>
    <name type="common">Dalmatian daisy</name>
    <name type="synonym">Chrysanthemum cinerariifolium</name>
    <dbReference type="NCBI Taxonomy" id="118510"/>
    <lineage>
        <taxon>Eukaryota</taxon>
        <taxon>Viridiplantae</taxon>
        <taxon>Streptophyta</taxon>
        <taxon>Embryophyta</taxon>
        <taxon>Tracheophyta</taxon>
        <taxon>Spermatophyta</taxon>
        <taxon>Magnoliopsida</taxon>
        <taxon>eudicotyledons</taxon>
        <taxon>Gunneridae</taxon>
        <taxon>Pentapetalae</taxon>
        <taxon>asterids</taxon>
        <taxon>campanulids</taxon>
        <taxon>Asterales</taxon>
        <taxon>Asteraceae</taxon>
        <taxon>Asteroideae</taxon>
        <taxon>Anthemideae</taxon>
        <taxon>Anthemidinae</taxon>
        <taxon>Tanacetum</taxon>
    </lineage>
</organism>
<name>A0A699QDV4_TANCI</name>
<reference evidence="1" key="1">
    <citation type="journal article" date="2019" name="Sci. Rep.">
        <title>Draft genome of Tanacetum cinerariifolium, the natural source of mosquito coil.</title>
        <authorList>
            <person name="Yamashiro T."/>
            <person name="Shiraishi A."/>
            <person name="Satake H."/>
            <person name="Nakayama K."/>
        </authorList>
    </citation>
    <scope>NUCLEOTIDE SEQUENCE</scope>
</reference>